<dbReference type="PANTHER" id="PTHR19959">
    <property type="entry name" value="KINESIN LIGHT CHAIN"/>
    <property type="match status" value="1"/>
</dbReference>
<accession>A0ABS5Z578</accession>
<dbReference type="EMBL" id="JAHKKG010000015">
    <property type="protein sequence ID" value="MBU2669585.1"/>
    <property type="molecule type" value="Genomic_DNA"/>
</dbReference>
<organism evidence="1 2">
    <name type="scientific">Paractinoplanes bogorensis</name>
    <dbReference type="NCBI Taxonomy" id="1610840"/>
    <lineage>
        <taxon>Bacteria</taxon>
        <taxon>Bacillati</taxon>
        <taxon>Actinomycetota</taxon>
        <taxon>Actinomycetes</taxon>
        <taxon>Micromonosporales</taxon>
        <taxon>Micromonosporaceae</taxon>
        <taxon>Paractinoplanes</taxon>
    </lineage>
</organism>
<dbReference type="PANTHER" id="PTHR19959:SF119">
    <property type="entry name" value="FUNGAL LIPASE-LIKE DOMAIN-CONTAINING PROTEIN"/>
    <property type="match status" value="1"/>
</dbReference>
<sequence>MADYADRWPAEALLDLIIHLNRLRDVTGIKVRLLCLGRSSHLWWSLVVNHFVGQPVKVDDERLEAVAADRDRTRLYAEAAGRFAAALGVPVRAWPPPAGLGDPEFGQILAVHMAALAAVLAHQRGDKQPETPHEVSSYLLTREYASWSRGTRQAPDGMQQTLHQVTCAATLAGPLNWTDAEKVLTRAGLAPAGALINEHRRFYPPESAGTVLQPLAPGRLGEDLIALSTPGHGFHGADTPTDPWMLHVVPRLLIFTQPHHGHRPHRGLRRQVVPSPTWTPKMMLTLVETAYRWPHVASELLYPVLHRSPELAIRAGGATLARLARLPEVDLDVLEAVDRRLPDKRRADLDLAAAALSEALIEKRLVQAGGASRRATLLYEHAWRMSQVGAWFAAVNAAEDCAHIRRDLDDLPDLAHALDALSWFQSKLNRRPDAVATAEESVAVCRRMAKRDWLRFRSHLARTLRYLGHRRHDLDRADATEPLEEAVTLLRELAADDPDQYRADLAESLATLGMRLVGAGHRALHLVAEAVETYRQIVLPGSELADTLNDLGVLAVRLHRPELALSSYQESADLYRRLVAGNPDAYEASLALTLGNLDGSLATAGRDDAALAAISEAVDIYRRLAETNPVHLAALADALDTLSVRLWALDRHDDALASADEAVAICRRLAARNAETYLPVLASKLSDYCAHLINSGRGEEALPGMKEVVAIRRRLVRKDPATHRRDLAASLNSLGDQLAALGRKEPAVTWTEQAVDLYREMAAENPGAHRPTLARCLRALATRQFAAHQDGRAAIEESAALSRRLAAASSTDYLIELAQSLDVLRDHLMAGGHPRALAVAAEVTPAWRDLARTSPGAHQQSLIRALQKLGQLLAKAGRTDEALAPSAELVRLYQRLAATDPENYRLPLAKAAERLATRLSAVGRHQEALSPLLAAVKIYRELDASTDLTRGLSILDRCRAKLSDHPRTRRWA</sequence>
<reference evidence="1 2" key="1">
    <citation type="submission" date="2021-06" db="EMBL/GenBank/DDBJ databases">
        <title>Actinoplanes lichenicola sp. nov., and Actinoplanes ovalisporus sp. nov., isolated from lichen in Thailand.</title>
        <authorList>
            <person name="Saeng-In P."/>
            <person name="Kanchanasin P."/>
            <person name="Yuki M."/>
            <person name="Kudo T."/>
            <person name="Ohkuma M."/>
            <person name="Phongsopitanun W."/>
            <person name="Tanasupawat S."/>
        </authorList>
    </citation>
    <scope>NUCLEOTIDE SEQUENCE [LARGE SCALE GENOMIC DNA]</scope>
    <source>
        <strain evidence="1 2">NBRC 110975</strain>
    </source>
</reference>
<keyword evidence="2" id="KW-1185">Reference proteome</keyword>
<dbReference type="InterPro" id="IPR011990">
    <property type="entry name" value="TPR-like_helical_dom_sf"/>
</dbReference>
<dbReference type="RefSeq" id="WP_215794381.1">
    <property type="nucleotide sequence ID" value="NZ_JAHKKG010000015.1"/>
</dbReference>
<dbReference type="InterPro" id="IPR019734">
    <property type="entry name" value="TPR_rpt"/>
</dbReference>
<name>A0ABS5Z578_9ACTN</name>
<evidence type="ECO:0000313" key="1">
    <source>
        <dbReference type="EMBL" id="MBU2669585.1"/>
    </source>
</evidence>
<proteinExistence type="predicted"/>
<comment type="caution">
    <text evidence="1">The sequence shown here is derived from an EMBL/GenBank/DDBJ whole genome shotgun (WGS) entry which is preliminary data.</text>
</comment>
<dbReference type="SUPFAM" id="SSF48452">
    <property type="entry name" value="TPR-like"/>
    <property type="match status" value="4"/>
</dbReference>
<dbReference type="Proteomes" id="UP001519654">
    <property type="component" value="Unassembled WGS sequence"/>
</dbReference>
<evidence type="ECO:0000313" key="2">
    <source>
        <dbReference type="Proteomes" id="UP001519654"/>
    </source>
</evidence>
<dbReference type="Pfam" id="PF13374">
    <property type="entry name" value="TPR_10"/>
    <property type="match status" value="1"/>
</dbReference>
<dbReference type="Gene3D" id="1.25.40.10">
    <property type="entry name" value="Tetratricopeptide repeat domain"/>
    <property type="match status" value="4"/>
</dbReference>
<protein>
    <submittedName>
        <fullName evidence="1">Tetratricopeptide repeat protein</fullName>
    </submittedName>
</protein>
<dbReference type="SMART" id="SM00028">
    <property type="entry name" value="TPR"/>
    <property type="match status" value="3"/>
</dbReference>
<gene>
    <name evidence="1" type="ORF">KOI35_39355</name>
</gene>